<dbReference type="EMBL" id="CP063458">
    <property type="protein sequence ID" value="QOV90628.1"/>
    <property type="molecule type" value="Genomic_DNA"/>
</dbReference>
<gene>
    <name evidence="2" type="ORF">IPV69_04500</name>
</gene>
<keyword evidence="3" id="KW-1185">Reference proteome</keyword>
<dbReference type="Gene3D" id="3.40.50.2000">
    <property type="entry name" value="Glycogen Phosphorylase B"/>
    <property type="match status" value="2"/>
</dbReference>
<evidence type="ECO:0000259" key="1">
    <source>
        <dbReference type="Pfam" id="PF13579"/>
    </source>
</evidence>
<name>A0A7M2WYP8_9BACT</name>
<dbReference type="Pfam" id="PF13579">
    <property type="entry name" value="Glyco_trans_4_4"/>
    <property type="match status" value="1"/>
</dbReference>
<dbReference type="SUPFAM" id="SSF53756">
    <property type="entry name" value="UDP-Glycosyltransferase/glycogen phosphorylase"/>
    <property type="match status" value="1"/>
</dbReference>
<feature type="domain" description="Glycosyltransferase subfamily 4-like N-terminal" evidence="1">
    <location>
        <begin position="19"/>
        <end position="172"/>
    </location>
</feature>
<evidence type="ECO:0000313" key="2">
    <source>
        <dbReference type="EMBL" id="QOV90628.1"/>
    </source>
</evidence>
<organism evidence="2 3">
    <name type="scientific">Humisphaera borealis</name>
    <dbReference type="NCBI Taxonomy" id="2807512"/>
    <lineage>
        <taxon>Bacteria</taxon>
        <taxon>Pseudomonadati</taxon>
        <taxon>Planctomycetota</taxon>
        <taxon>Phycisphaerae</taxon>
        <taxon>Tepidisphaerales</taxon>
        <taxon>Tepidisphaeraceae</taxon>
        <taxon>Humisphaera</taxon>
    </lineage>
</organism>
<protein>
    <submittedName>
        <fullName evidence="2">Glycosyltransferase</fullName>
    </submittedName>
</protein>
<dbReference type="AlphaFoldDB" id="A0A7M2WYP8"/>
<dbReference type="KEGG" id="hbs:IPV69_04500"/>
<dbReference type="Proteomes" id="UP000593765">
    <property type="component" value="Chromosome"/>
</dbReference>
<dbReference type="GO" id="GO:0016757">
    <property type="term" value="F:glycosyltransferase activity"/>
    <property type="evidence" value="ECO:0007669"/>
    <property type="project" value="UniProtKB-ARBA"/>
</dbReference>
<dbReference type="RefSeq" id="WP_206293724.1">
    <property type="nucleotide sequence ID" value="NZ_CP063458.1"/>
</dbReference>
<reference evidence="2 3" key="1">
    <citation type="submission" date="2020-10" db="EMBL/GenBank/DDBJ databases">
        <title>Wide distribution of Phycisphaera-like planctomycetes from WD2101 soil group in peatlands and genome analysis of the first cultivated representative.</title>
        <authorList>
            <person name="Dedysh S.N."/>
            <person name="Beletsky A.V."/>
            <person name="Ivanova A."/>
            <person name="Kulichevskaya I.S."/>
            <person name="Suzina N.E."/>
            <person name="Philippov D.A."/>
            <person name="Rakitin A.L."/>
            <person name="Mardanov A.V."/>
            <person name="Ravin N.V."/>
        </authorList>
    </citation>
    <scope>NUCLEOTIDE SEQUENCE [LARGE SCALE GENOMIC DNA]</scope>
    <source>
        <strain evidence="2 3">M1803</strain>
    </source>
</reference>
<evidence type="ECO:0000313" key="3">
    <source>
        <dbReference type="Proteomes" id="UP000593765"/>
    </source>
</evidence>
<accession>A0A7M2WYP8</accession>
<proteinExistence type="predicted"/>
<dbReference type="InterPro" id="IPR028098">
    <property type="entry name" value="Glyco_trans_4-like_N"/>
</dbReference>
<sequence length="394" mass="42480">MNEPTRWAILTGEFPPQSGGVADYTSQLAAGLAAAGDDVRVYAPVYATGIAECRGVCVVRLCDHFGPRGLALLDRALALDPPDRMLIQYVPHAFGMKAMNLPFAVWIAARARRHAVWLMFHEVAFPFGWRPKHIALATAHRAMARLVLAAAQRVFVTVPGWTAILRHCGLRDKSAEWLPVPSNVPALFNDAEVEAIRARVLPSGTGRLVGHFGTFGKPITDILEPVLARLLRGDPSLSVLLFGRGSQAFLDRFVAAMPDWRTRVVAAGELEPQSVAAHIRACEVMVLPFPDGVSSRRTTAMAALSNGTALVSNGGHLTEPFWAMCGCIAMAPKPDPDGIAAATSAVLALPSADRRSLGARAADLYRSQFSVERVIERLRNPSPATGKTRRLGYA</sequence>